<dbReference type="EMBL" id="PFAH01000008">
    <property type="protein sequence ID" value="PIR97884.1"/>
    <property type="molecule type" value="Genomic_DNA"/>
</dbReference>
<feature type="domain" description="ATP-grasp" evidence="11">
    <location>
        <begin position="115"/>
        <end position="318"/>
    </location>
</feature>
<protein>
    <recommendedName>
        <fullName evidence="2">phosphoribosylamine--glycine ligase</fullName>
        <ecNumber evidence="2">6.3.4.13</ecNumber>
    </recommendedName>
    <alternativeName>
        <fullName evidence="8">Glycinamide ribonucleotide synthetase</fullName>
    </alternativeName>
    <alternativeName>
        <fullName evidence="9">Phosphoribosylglycinamide synthetase</fullName>
    </alternativeName>
</protein>
<dbReference type="GO" id="GO:0006189">
    <property type="term" value="P:'de novo' IMP biosynthetic process"/>
    <property type="evidence" value="ECO:0007669"/>
    <property type="project" value="UniProtKB-UniPathway"/>
</dbReference>
<dbReference type="InterPro" id="IPR037123">
    <property type="entry name" value="PRibGlycinamide_synth_C_sf"/>
</dbReference>
<evidence type="ECO:0000313" key="12">
    <source>
        <dbReference type="EMBL" id="PIR97884.1"/>
    </source>
</evidence>
<dbReference type="Pfam" id="PF01071">
    <property type="entry name" value="GARS_A"/>
    <property type="match status" value="1"/>
</dbReference>
<dbReference type="InterPro" id="IPR011761">
    <property type="entry name" value="ATP-grasp"/>
</dbReference>
<evidence type="ECO:0000256" key="3">
    <source>
        <dbReference type="ARBA" id="ARBA00022598"/>
    </source>
</evidence>
<keyword evidence="6 10" id="KW-0067">ATP-binding</keyword>
<dbReference type="InterPro" id="IPR020560">
    <property type="entry name" value="PRibGlycinamide_synth_C-dom"/>
</dbReference>
<dbReference type="Gene3D" id="3.90.600.10">
    <property type="entry name" value="Phosphoribosylglycinamide synthetase, C-terminal domain"/>
    <property type="match status" value="1"/>
</dbReference>
<dbReference type="Gene3D" id="3.30.470.20">
    <property type="entry name" value="ATP-grasp fold, B domain"/>
    <property type="match status" value="1"/>
</dbReference>
<dbReference type="SUPFAM" id="SSF56059">
    <property type="entry name" value="Glutathione synthetase ATP-binding domain-like"/>
    <property type="match status" value="1"/>
</dbReference>
<evidence type="ECO:0000256" key="1">
    <source>
        <dbReference type="ARBA" id="ARBA00005174"/>
    </source>
</evidence>
<proteinExistence type="inferred from homology"/>
<accession>A0A2H0VFJ2</accession>
<dbReference type="GO" id="GO:0009113">
    <property type="term" value="P:purine nucleobase biosynthetic process"/>
    <property type="evidence" value="ECO:0007669"/>
    <property type="project" value="InterPro"/>
</dbReference>
<evidence type="ECO:0000256" key="9">
    <source>
        <dbReference type="ARBA" id="ARBA00042864"/>
    </source>
</evidence>
<evidence type="ECO:0000256" key="2">
    <source>
        <dbReference type="ARBA" id="ARBA00013255"/>
    </source>
</evidence>
<keyword evidence="3 12" id="KW-0436">Ligase</keyword>
<dbReference type="PANTHER" id="PTHR43472:SF1">
    <property type="entry name" value="PHOSPHORIBOSYLAMINE--GLYCINE LIGASE, CHLOROPLASTIC"/>
    <property type="match status" value="1"/>
</dbReference>
<keyword evidence="4 10" id="KW-0547">Nucleotide-binding</keyword>
<dbReference type="InterPro" id="IPR020561">
    <property type="entry name" value="PRibGlycinamid_synth_ATP-grasp"/>
</dbReference>
<dbReference type="GO" id="GO:0004637">
    <property type="term" value="F:phosphoribosylamine-glycine ligase activity"/>
    <property type="evidence" value="ECO:0007669"/>
    <property type="project" value="UniProtKB-EC"/>
</dbReference>
<dbReference type="GO" id="GO:0005524">
    <property type="term" value="F:ATP binding"/>
    <property type="evidence" value="ECO:0007669"/>
    <property type="project" value="UniProtKB-UniRule"/>
</dbReference>
<comment type="similarity">
    <text evidence="7">Belongs to the GARS family.</text>
</comment>
<evidence type="ECO:0000256" key="8">
    <source>
        <dbReference type="ARBA" id="ARBA00042242"/>
    </source>
</evidence>
<dbReference type="AlphaFoldDB" id="A0A2H0VFJ2"/>
<dbReference type="SMART" id="SM01209">
    <property type="entry name" value="GARS_A"/>
    <property type="match status" value="1"/>
</dbReference>
<dbReference type="SUPFAM" id="SSF51246">
    <property type="entry name" value="Rudiment single hybrid motif"/>
    <property type="match status" value="1"/>
</dbReference>
<dbReference type="PROSITE" id="PS50975">
    <property type="entry name" value="ATP_GRASP"/>
    <property type="match status" value="1"/>
</dbReference>
<keyword evidence="5" id="KW-0658">Purine biosynthesis</keyword>
<reference evidence="13" key="1">
    <citation type="submission" date="2017-09" db="EMBL/GenBank/DDBJ databases">
        <title>Depth-based differentiation of microbial function through sediment-hosted aquifers and enrichment of novel symbionts in the deep terrestrial subsurface.</title>
        <authorList>
            <person name="Probst A.J."/>
            <person name="Ladd B."/>
            <person name="Jarett J.K."/>
            <person name="Geller-Mcgrath D.E."/>
            <person name="Sieber C.M.K."/>
            <person name="Emerson J.B."/>
            <person name="Anantharaman K."/>
            <person name="Thomas B.C."/>
            <person name="Malmstrom R."/>
            <person name="Stieglmeier M."/>
            <person name="Klingl A."/>
            <person name="Woyke T."/>
            <person name="Ryan C.M."/>
            <person name="Banfield J.F."/>
        </authorList>
    </citation>
    <scope>NUCLEOTIDE SEQUENCE [LARGE SCALE GENOMIC DNA]</scope>
</reference>
<dbReference type="UniPathway" id="UPA00074">
    <property type="reaction ID" value="UER00125"/>
</dbReference>
<sequence length="446" mass="50918">MNNNESVPVNGKEIFPKKKFLFVSLESLSGDLAWTLVKEGHEVKSYIKSPEDEGVYSGFFERVPTWKEHVDWADVVIFDDVEFGLIADNLRKKGKLVIGGSEYTDRLEIDREFGQAELKRHGINVLPSWQFTNYDEGIKFVRENPGRYVFKPGGNTPSSGKGMLFLGQEDDGRDILELLEQNKSVWEKHTPVFLLQKYISGVEVAVGAFFNGHDFIYPINVNFEHKRTFPGDIGPFAGEMGTLMYWSEPNKLFKATLEKMHPALRESGYVGYVDINCIVNHRSIYPLEFTSRFGYPTTSIQLEGIMTPTGEWLYKMAMGENFDLKTKRGFQIGIRILVPSYFASDRKAEIVQRYKDLAITFKNPLMKEGVHIEDVRDDNGVWRVAGCSGVVLIITASGTTVEDTRRLVYNRVQNVVIPNMIYRTDIGAKWPIDSDRLQTWDYLKLA</sequence>
<evidence type="ECO:0000256" key="10">
    <source>
        <dbReference type="PROSITE-ProRule" id="PRU00409"/>
    </source>
</evidence>
<evidence type="ECO:0000256" key="6">
    <source>
        <dbReference type="ARBA" id="ARBA00022840"/>
    </source>
</evidence>
<comment type="caution">
    <text evidence="12">The sequence shown here is derived from an EMBL/GenBank/DDBJ whole genome shotgun (WGS) entry which is preliminary data.</text>
</comment>
<evidence type="ECO:0000259" key="11">
    <source>
        <dbReference type="PROSITE" id="PS50975"/>
    </source>
</evidence>
<evidence type="ECO:0000256" key="5">
    <source>
        <dbReference type="ARBA" id="ARBA00022755"/>
    </source>
</evidence>
<dbReference type="Proteomes" id="UP000231466">
    <property type="component" value="Unassembled WGS sequence"/>
</dbReference>
<organism evidence="12 13">
    <name type="scientific">Candidatus Colwellbacteria bacterium CG10_big_fil_rev_8_21_14_0_10_42_22</name>
    <dbReference type="NCBI Taxonomy" id="1974540"/>
    <lineage>
        <taxon>Bacteria</taxon>
        <taxon>Candidatus Colwelliibacteriota</taxon>
    </lineage>
</organism>
<dbReference type="EC" id="6.3.4.13" evidence="2"/>
<gene>
    <name evidence="12" type="ORF">COT89_02320</name>
</gene>
<comment type="pathway">
    <text evidence="1">Purine metabolism; IMP biosynthesis via de novo pathway; N(1)-(5-phospho-D-ribosyl)glycinamide from 5-phospho-alpha-D-ribose 1-diphosphate: step 2/2.</text>
</comment>
<evidence type="ECO:0000256" key="7">
    <source>
        <dbReference type="ARBA" id="ARBA00038345"/>
    </source>
</evidence>
<dbReference type="GO" id="GO:0046872">
    <property type="term" value="F:metal ion binding"/>
    <property type="evidence" value="ECO:0007669"/>
    <property type="project" value="InterPro"/>
</dbReference>
<dbReference type="PANTHER" id="PTHR43472">
    <property type="entry name" value="PHOSPHORIBOSYLAMINE--GLYCINE LIGASE"/>
    <property type="match status" value="1"/>
</dbReference>
<dbReference type="InterPro" id="IPR011054">
    <property type="entry name" value="Rudment_hybrid_motif"/>
</dbReference>
<evidence type="ECO:0000256" key="4">
    <source>
        <dbReference type="ARBA" id="ARBA00022741"/>
    </source>
</evidence>
<dbReference type="SMART" id="SM01210">
    <property type="entry name" value="GARS_C"/>
    <property type="match status" value="1"/>
</dbReference>
<name>A0A2H0VFJ2_9BACT</name>
<dbReference type="InterPro" id="IPR000115">
    <property type="entry name" value="PRibGlycinamide_synth"/>
</dbReference>
<evidence type="ECO:0000313" key="13">
    <source>
        <dbReference type="Proteomes" id="UP000231466"/>
    </source>
</evidence>